<dbReference type="PANTHER" id="PTHR47099">
    <property type="entry name" value="METHYLCOBAMIDE:COM METHYLTRANSFERASE MTBA"/>
    <property type="match status" value="1"/>
</dbReference>
<dbReference type="Gene3D" id="3.20.20.210">
    <property type="match status" value="1"/>
</dbReference>
<dbReference type="PANTHER" id="PTHR47099:SF1">
    <property type="entry name" value="METHYLCOBAMIDE:COM METHYLTRANSFERASE MTBA"/>
    <property type="match status" value="1"/>
</dbReference>
<dbReference type="GO" id="GO:0006779">
    <property type="term" value="P:porphyrin-containing compound biosynthetic process"/>
    <property type="evidence" value="ECO:0007669"/>
    <property type="project" value="InterPro"/>
</dbReference>
<dbReference type="AlphaFoldDB" id="A0A523QHY3"/>
<dbReference type="SUPFAM" id="SSF51726">
    <property type="entry name" value="UROD/MetE-like"/>
    <property type="match status" value="1"/>
</dbReference>
<evidence type="ECO:0000259" key="1">
    <source>
        <dbReference type="Pfam" id="PF01208"/>
    </source>
</evidence>
<dbReference type="InterPro" id="IPR052024">
    <property type="entry name" value="Methanogen_methyltrans"/>
</dbReference>
<dbReference type="EMBL" id="SOKU01000250">
    <property type="protein sequence ID" value="TES85146.1"/>
    <property type="molecule type" value="Genomic_DNA"/>
</dbReference>
<accession>A0A523QHY3</accession>
<sequence>MTHRERVLAALNHQEVDRVPVDLGATRDSSIVKEEYLRLKEYLGINGNRPIRLLNRMMQVVEPEEEVLEYFDVDLRGVGPGPPEKGGDKELGENRYQDEWGVVRVKPSGSFYYDLVDSPLSGPLASSDIMNYGWPDPHDPGRIKGLREKVERLRGSTDYAIVLSLPSPFVHTSQYIRGFEDWFIDSVANPRLLGMLCDAILDVTLAMCGDALKEVGELVDIVFCADDLGMQNGPIVSPEIYRRLFKVRHKRYLQFVHDHTSAKLAFHTCGSVWDLLDDLIEIGVEVLNPIQVAAAKMDTIQLKKRYGKHLSFWGAIDTQHILPHGTKEEVEREVKRRIGHLARGGGYILSAVHNIQPDVPPSNIVTMYEWARSCSVSTKS</sequence>
<dbReference type="InterPro" id="IPR000257">
    <property type="entry name" value="Uroporphyrinogen_deCOase"/>
</dbReference>
<evidence type="ECO:0000313" key="3">
    <source>
        <dbReference type="Proteomes" id="UP000320781"/>
    </source>
</evidence>
<reference evidence="2 3" key="1">
    <citation type="submission" date="2019-03" db="EMBL/GenBank/DDBJ databases">
        <title>Metabolic potential of uncultured bacteria and archaea associated with petroleum seepage in deep-sea sediments.</title>
        <authorList>
            <person name="Dong X."/>
            <person name="Hubert C."/>
        </authorList>
    </citation>
    <scope>NUCLEOTIDE SEQUENCE [LARGE SCALE GENOMIC DNA]</scope>
    <source>
        <strain evidence="2">E44_bin92</strain>
    </source>
</reference>
<protein>
    <recommendedName>
        <fullName evidence="1">Uroporphyrinogen decarboxylase (URO-D) domain-containing protein</fullName>
    </recommendedName>
</protein>
<evidence type="ECO:0000313" key="2">
    <source>
        <dbReference type="EMBL" id="TES85146.1"/>
    </source>
</evidence>
<dbReference type="InterPro" id="IPR038071">
    <property type="entry name" value="UROD/MetE-like_sf"/>
</dbReference>
<name>A0A523QHY3_UNCAE</name>
<dbReference type="Pfam" id="PF01208">
    <property type="entry name" value="URO-D"/>
    <property type="match status" value="1"/>
</dbReference>
<proteinExistence type="predicted"/>
<dbReference type="Proteomes" id="UP000320781">
    <property type="component" value="Unassembled WGS sequence"/>
</dbReference>
<dbReference type="GO" id="GO:0004853">
    <property type="term" value="F:uroporphyrinogen decarboxylase activity"/>
    <property type="evidence" value="ECO:0007669"/>
    <property type="project" value="InterPro"/>
</dbReference>
<feature type="domain" description="Uroporphyrinogen decarboxylase (URO-D)" evidence="1">
    <location>
        <begin position="126"/>
        <end position="372"/>
    </location>
</feature>
<comment type="caution">
    <text evidence="2">The sequence shown here is derived from an EMBL/GenBank/DDBJ whole genome shotgun (WGS) entry which is preliminary data.</text>
</comment>
<gene>
    <name evidence="2" type="ORF">E3J95_05085</name>
</gene>
<organism evidence="2 3">
    <name type="scientific">Aerophobetes bacterium</name>
    <dbReference type="NCBI Taxonomy" id="2030807"/>
    <lineage>
        <taxon>Bacteria</taxon>
        <taxon>Candidatus Aerophobota</taxon>
    </lineage>
</organism>